<protein>
    <recommendedName>
        <fullName evidence="2">NAD-dependent epimerase/dehydratase domain-containing protein</fullName>
    </recommendedName>
</protein>
<name>A0A3B6LPC9_WHEAT</name>
<keyword evidence="1" id="KW-0560">Oxidoreductase</keyword>
<dbReference type="FunFam" id="3.40.50.720:FF:000219">
    <property type="entry name" value="Cinnamoyl-CoA reductase 1"/>
    <property type="match status" value="1"/>
</dbReference>
<evidence type="ECO:0000313" key="4">
    <source>
        <dbReference type="Proteomes" id="UP000019116"/>
    </source>
</evidence>
<dbReference type="EnsemblPlants" id="TraesCS5B02G268400.1">
    <property type="protein sequence ID" value="TraesCS5B02G268400.1"/>
    <property type="gene ID" value="TraesCS5B02G268400"/>
</dbReference>
<dbReference type="CDD" id="cd08958">
    <property type="entry name" value="FR_SDR_e"/>
    <property type="match status" value="1"/>
</dbReference>
<dbReference type="Gramene" id="TraesJUL5B03G02938350.1">
    <property type="protein sequence ID" value="TraesJUL5B03G02938350.1"/>
    <property type="gene ID" value="TraesJUL5B03G02938350"/>
</dbReference>
<dbReference type="KEGG" id="taes:123114870"/>
<dbReference type="InterPro" id="IPR001509">
    <property type="entry name" value="Epimerase_deHydtase"/>
</dbReference>
<dbReference type="Gramene" id="TraesCS5B02G268400.1">
    <property type="protein sequence ID" value="TraesCS5B02G268400.1"/>
    <property type="gene ID" value="TraesCS5B02G268400"/>
</dbReference>
<dbReference type="Gramene" id="TraesJAG5B03G02914750.1">
    <property type="protein sequence ID" value="TraesJAG5B03G02914750.1"/>
    <property type="gene ID" value="TraesJAG5B03G02914750"/>
</dbReference>
<dbReference type="SMR" id="A0A3B6LPC9"/>
<organism evidence="3">
    <name type="scientific">Triticum aestivum</name>
    <name type="common">Wheat</name>
    <dbReference type="NCBI Taxonomy" id="4565"/>
    <lineage>
        <taxon>Eukaryota</taxon>
        <taxon>Viridiplantae</taxon>
        <taxon>Streptophyta</taxon>
        <taxon>Embryophyta</taxon>
        <taxon>Tracheophyta</taxon>
        <taxon>Spermatophyta</taxon>
        <taxon>Magnoliopsida</taxon>
        <taxon>Liliopsida</taxon>
        <taxon>Poales</taxon>
        <taxon>Poaceae</taxon>
        <taxon>BOP clade</taxon>
        <taxon>Pooideae</taxon>
        <taxon>Triticodae</taxon>
        <taxon>Triticeae</taxon>
        <taxon>Triticinae</taxon>
        <taxon>Triticum</taxon>
    </lineage>
</organism>
<reference evidence="3" key="2">
    <citation type="submission" date="2018-10" db="UniProtKB">
        <authorList>
            <consortium name="EnsemblPlants"/>
        </authorList>
    </citation>
    <scope>IDENTIFICATION</scope>
</reference>
<keyword evidence="4" id="KW-1185">Reference proteome</keyword>
<dbReference type="PANTHER" id="PTHR10366">
    <property type="entry name" value="NAD DEPENDENT EPIMERASE/DEHYDRATASE"/>
    <property type="match status" value="1"/>
</dbReference>
<dbReference type="GeneID" id="123114870"/>
<dbReference type="Gramene" id="TraesROB_scaffold_047009_01G000300.1">
    <property type="protein sequence ID" value="TraesROB_scaffold_047009_01G000300.1"/>
    <property type="gene ID" value="TraesROB_scaffold_047009_01G000300"/>
</dbReference>
<feature type="domain" description="NAD-dependent epimerase/dehydratase" evidence="2">
    <location>
        <begin position="7"/>
        <end position="245"/>
    </location>
</feature>
<dbReference type="STRING" id="4565.A0A3B6LPC9"/>
<dbReference type="InterPro" id="IPR036291">
    <property type="entry name" value="NAD(P)-bd_dom_sf"/>
</dbReference>
<dbReference type="SUPFAM" id="SSF51735">
    <property type="entry name" value="NAD(P)-binding Rossmann-fold domains"/>
    <property type="match status" value="1"/>
</dbReference>
<dbReference type="Gramene" id="TraesNOR5B03G02941740.1">
    <property type="protein sequence ID" value="TraesNOR5B03G02941740.1"/>
    <property type="gene ID" value="TraesNOR5B03G02941740"/>
</dbReference>
<dbReference type="InterPro" id="IPR050425">
    <property type="entry name" value="NAD(P)_dehydrat-like"/>
</dbReference>
<dbReference type="Gene3D" id="3.40.50.720">
    <property type="entry name" value="NAD(P)-binding Rossmann-like Domain"/>
    <property type="match status" value="1"/>
</dbReference>
<dbReference type="Gramene" id="TraesSTA5B03G02909120.1">
    <property type="protein sequence ID" value="TraesSTA5B03G02909120.1"/>
    <property type="gene ID" value="TraesSTA5B03G02909120"/>
</dbReference>
<reference evidence="3" key="1">
    <citation type="submission" date="2018-08" db="EMBL/GenBank/DDBJ databases">
        <authorList>
            <person name="Rossello M."/>
        </authorList>
    </citation>
    <scope>NUCLEOTIDE SEQUENCE [LARGE SCALE GENOMIC DNA]</scope>
    <source>
        <strain evidence="3">cv. Chinese Spring</strain>
    </source>
</reference>
<gene>
    <name evidence="3" type="primary">LOC123114870</name>
</gene>
<dbReference type="Gramene" id="TraesARI7B03G04238010.1">
    <property type="protein sequence ID" value="TraesARI7B03G04238010.1"/>
    <property type="gene ID" value="TraesARI7B03G04238010"/>
</dbReference>
<dbReference type="PaxDb" id="4565-Traes_5BL_F4886BCFD.1"/>
<accession>A0A3B6LPC9</accession>
<dbReference type="Gramene" id="TraesCAD_scaffold_128601_01G000200.1">
    <property type="protein sequence ID" value="TraesCAD_scaffold_128601_01G000200.1"/>
    <property type="gene ID" value="TraesCAD_scaffold_128601_01G000200"/>
</dbReference>
<dbReference type="AlphaFoldDB" id="A0A3B6LPC9"/>
<evidence type="ECO:0000313" key="3">
    <source>
        <dbReference type="EnsemblPlants" id="TraesCS5B02G268400.1"/>
    </source>
</evidence>
<proteinExistence type="predicted"/>
<dbReference type="Proteomes" id="UP000019116">
    <property type="component" value="Chromosome 5B"/>
</dbReference>
<dbReference type="OMA" id="IAKESIC"/>
<dbReference type="PANTHER" id="PTHR10366:SF790">
    <property type="entry name" value="NAD-DEPENDENT EPIMERASE_DEHYDRATASE DOMAIN-CONTAINING PROTEIN"/>
    <property type="match status" value="1"/>
</dbReference>
<dbReference type="Gramene" id="TraesCLE_scaffold_038928_01G000200.1">
    <property type="protein sequence ID" value="TraesCLE_scaffold_038928_01G000200.1"/>
    <property type="gene ID" value="TraesCLE_scaffold_038928_01G000200"/>
</dbReference>
<sequence length="346" mass="37908">MTTCVTVCVTGAAGYCASWLVKLLLSRGYAVHGTVRDLGDNKNAHLRRLDNAASNLKLFKADLLDYDAMASAISGCQGVFHVATPVPSGELTDPELQMLGPAVTGTTNVLKAASAANVQRVVVVSSMVAVEINPKDWPRGKIRDENCWSDKEFCRSNESWYPVAKIAAEAAALEYGRETGLDVVTLNPALVFGSLLQPTVNASSQFLIYLLKGGPDQVRDKLWHIVDVRDVADALLLLYETPSAAAEHVPWAPHFICAPHFITVRELLRLLKSMYPGYPYISEESIYDMDHPASMTSEKLEKLGWSHRPLRDTIADTVEFCREAGFLEGVDGGDAPCRFPPLFNKI</sequence>
<dbReference type="RefSeq" id="XP_044392185.1">
    <property type="nucleotide sequence ID" value="XM_044536250.1"/>
</dbReference>
<dbReference type="Gramene" id="TraesWEE_scaffold_055677_01G000500.1">
    <property type="protein sequence ID" value="TraesWEE_scaffold_055677_01G000500.1"/>
    <property type="gene ID" value="TraesWEE_scaffold_055677_01G000500"/>
</dbReference>
<dbReference type="OrthoDB" id="2735536at2759"/>
<evidence type="ECO:0000256" key="1">
    <source>
        <dbReference type="ARBA" id="ARBA00023002"/>
    </source>
</evidence>
<dbReference type="Gramene" id="TraesMAC5B03G02916610.1">
    <property type="protein sequence ID" value="TraesMAC5B03G02916610.1"/>
    <property type="gene ID" value="TraesMAC5B03G02916610"/>
</dbReference>
<dbReference type="Pfam" id="PF01370">
    <property type="entry name" value="Epimerase"/>
    <property type="match status" value="1"/>
</dbReference>
<evidence type="ECO:0000259" key="2">
    <source>
        <dbReference type="Pfam" id="PF01370"/>
    </source>
</evidence>
<dbReference type="Gramene" id="TraesCS5B03G0700700.1">
    <property type="protein sequence ID" value="TraesCS5B03G0700700.1.CDS"/>
    <property type="gene ID" value="TraesCS5B03G0700700"/>
</dbReference>
<dbReference type="GO" id="GO:0016616">
    <property type="term" value="F:oxidoreductase activity, acting on the CH-OH group of donors, NAD or NADP as acceptor"/>
    <property type="evidence" value="ECO:0000318"/>
    <property type="project" value="GO_Central"/>
</dbReference>
<dbReference type="Gramene" id="TraesRN5B0100708400.1">
    <property type="protein sequence ID" value="TraesRN5B0100708400.1"/>
    <property type="gene ID" value="TraesRN5B0100708400"/>
</dbReference>